<dbReference type="Proteomes" id="UP000007347">
    <property type="component" value="Chromosome"/>
</dbReference>
<dbReference type="EMBL" id="FO203503">
    <property type="protein sequence ID" value="CCK80684.1"/>
    <property type="molecule type" value="Genomic_DNA"/>
</dbReference>
<dbReference type="Pfam" id="PF14326">
    <property type="entry name" value="DUF4384"/>
    <property type="match status" value="1"/>
</dbReference>
<gene>
    <name evidence="2" type="ordered locus">TOL2_C25250</name>
</gene>
<dbReference type="PANTHER" id="PTHR36194">
    <property type="entry name" value="S-LAYER-LIKE PROTEIN"/>
    <property type="match status" value="1"/>
</dbReference>
<evidence type="ECO:0000313" key="3">
    <source>
        <dbReference type="Proteomes" id="UP000007347"/>
    </source>
</evidence>
<accession>K0N9P5</accession>
<dbReference type="HOGENOM" id="CLU_873549_0_0_7"/>
<evidence type="ECO:0000313" key="2">
    <source>
        <dbReference type="EMBL" id="CCK80684.1"/>
    </source>
</evidence>
<dbReference type="KEGG" id="dto:TOL2_C25250"/>
<evidence type="ECO:0000259" key="1">
    <source>
        <dbReference type="Pfam" id="PF14326"/>
    </source>
</evidence>
<dbReference type="InterPro" id="IPR025493">
    <property type="entry name" value="DUF4384"/>
</dbReference>
<feature type="domain" description="DUF4384" evidence="1">
    <location>
        <begin position="55"/>
        <end position="131"/>
    </location>
</feature>
<reference evidence="2 3" key="1">
    <citation type="journal article" date="2013" name="Environ. Microbiol.">
        <title>Complete genome, catabolic sub-proteomes and key-metabolites of Desulfobacula toluolica Tol2, a marine, aromatic compound-degrading, sulfate-reducing bacterium.</title>
        <authorList>
            <person name="Wohlbrand L."/>
            <person name="Jacob J.H."/>
            <person name="Kube M."/>
            <person name="Mussmann M."/>
            <person name="Jarling R."/>
            <person name="Beck A."/>
            <person name="Amann R."/>
            <person name="Wilkes H."/>
            <person name="Reinhardt R."/>
            <person name="Rabus R."/>
        </authorList>
    </citation>
    <scope>NUCLEOTIDE SEQUENCE [LARGE SCALE GENOMIC DNA]</scope>
    <source>
        <strain evidence="3">DSM 7467 / Tol2</strain>
    </source>
</reference>
<name>K0N9P5_DESTT</name>
<dbReference type="STRING" id="651182.TOL2_C25250"/>
<keyword evidence="3" id="KW-1185">Reference proteome</keyword>
<proteinExistence type="predicted"/>
<protein>
    <recommendedName>
        <fullName evidence="1">DUF4384 domain-containing protein</fullName>
    </recommendedName>
</protein>
<dbReference type="OrthoDB" id="63947at2"/>
<dbReference type="AlphaFoldDB" id="K0N9P5"/>
<organism evidence="2 3">
    <name type="scientific">Desulfobacula toluolica (strain DSM 7467 / Tol2)</name>
    <dbReference type="NCBI Taxonomy" id="651182"/>
    <lineage>
        <taxon>Bacteria</taxon>
        <taxon>Pseudomonadati</taxon>
        <taxon>Thermodesulfobacteriota</taxon>
        <taxon>Desulfobacteria</taxon>
        <taxon>Desulfobacterales</taxon>
        <taxon>Desulfobacteraceae</taxon>
        <taxon>Desulfobacula</taxon>
    </lineage>
</organism>
<dbReference type="RefSeq" id="WP_014957990.1">
    <property type="nucleotide sequence ID" value="NC_018645.1"/>
</dbReference>
<sequence>MRCYVQNKIRLGLAVLMAAAITWANVSISEAISIRSNNSSNDDLSVGFEPIKSAFKVGEPIKFKITVNKKAYLYLFSINKENNKGVIILPNKLQEYNIYRPGKEYIVPEKEISFVGDRPGTEEIIMLASTKKLNLKKDSYKSVGSFFTTTADTMSKDIKALHIRKPAKKKEQVVRELTLVIKDNGWSSAGRQIPPPMIDDNPVCVFISSDRTHYTIGDTMKITYGADNKGFVYLYSIEPDKKTVFLKRTKVTGKNFYQEKGKVTHPQGRHQLVAVFSANGDLNKDQIPGNHTVNKTKGFALMDKTRPPMAVYHVNVRE</sequence>
<dbReference type="PANTHER" id="PTHR36194:SF1">
    <property type="entry name" value="S-LAYER-LIKE PROTEIN"/>
    <property type="match status" value="1"/>
</dbReference>